<dbReference type="Proteomes" id="UP000319432">
    <property type="component" value="Chromosome"/>
</dbReference>
<gene>
    <name evidence="1" type="primary">ytaF</name>
    <name evidence="1" type="ORF">EEL30_08295</name>
</gene>
<dbReference type="PANTHER" id="PTHR35529">
    <property type="entry name" value="MANGANESE EFFLUX PUMP MNTP-RELATED"/>
    <property type="match status" value="1"/>
</dbReference>
<keyword evidence="2" id="KW-1185">Reference proteome</keyword>
<organism evidence="1 2">
    <name type="scientific">Brevibacillus laterosporus</name>
    <name type="common">Bacillus laterosporus</name>
    <dbReference type="NCBI Taxonomy" id="1465"/>
    <lineage>
        <taxon>Bacteria</taxon>
        <taxon>Bacillati</taxon>
        <taxon>Bacillota</taxon>
        <taxon>Bacilli</taxon>
        <taxon>Bacillales</taxon>
        <taxon>Paenibacillaceae</taxon>
        <taxon>Brevibacillus</taxon>
    </lineage>
</organism>
<dbReference type="OrthoDB" id="1679205at2"/>
<sequence length="215" mass="23699">MGLVSLLLICLAISLDGFGVGMSYGLRKMNMPFPSFLVISLCSFAVIFVSMTLGQWLQYWVTPELSSKIGAAVLILIGGLTLWKMLISKRNQSDTLPAEENGKYRDFRWTIRMFGLMIHILRDPERADTDRSGHIVGKEAIMLGLALSLDAFGSGVSLTLLGFAPLFTSLCVALTSIILLWGGMTVGRRFSSVGWFQRLSFLPAILLIGIGLFKW</sequence>
<dbReference type="InterPro" id="IPR014205">
    <property type="entry name" value="Spore_YtaF"/>
</dbReference>
<proteinExistence type="predicted"/>
<name>A0A502IHI1_BRELA</name>
<accession>A0A502IHI1</accession>
<dbReference type="PANTHER" id="PTHR35529:SF2">
    <property type="entry name" value="SPORULATION PROTEIN YTAF-RELATED"/>
    <property type="match status" value="1"/>
</dbReference>
<dbReference type="NCBIfam" id="TIGR02840">
    <property type="entry name" value="spore_YtaF"/>
    <property type="match status" value="1"/>
</dbReference>
<dbReference type="EMBL" id="CP033464">
    <property type="protein sequence ID" value="QDX92346.1"/>
    <property type="molecule type" value="Genomic_DNA"/>
</dbReference>
<evidence type="ECO:0000313" key="1">
    <source>
        <dbReference type="EMBL" id="QDX92346.1"/>
    </source>
</evidence>
<reference evidence="1 2" key="1">
    <citation type="submission" date="2018-11" db="EMBL/GenBank/DDBJ databases">
        <title>Phylogenetic determinants of toxin gene distribution in genomes of Brevibacillus laterosporus.</title>
        <authorList>
            <person name="Glare T.R."/>
            <person name="Durrant A."/>
            <person name="Berry C."/>
            <person name="Palma L."/>
            <person name="Ormskirk M."/>
            <person name="Cox M.O."/>
        </authorList>
    </citation>
    <scope>NUCLEOTIDE SEQUENCE [LARGE SCALE GENOMIC DNA]</scope>
    <source>
        <strain evidence="1 2">1821L</strain>
    </source>
</reference>
<dbReference type="Pfam" id="PF02659">
    <property type="entry name" value="Mntp"/>
    <property type="match status" value="2"/>
</dbReference>
<protein>
    <submittedName>
        <fullName evidence="1">Sporulation membrane protein YtaF</fullName>
    </submittedName>
</protein>
<dbReference type="AlphaFoldDB" id="A0A502IHI1"/>
<dbReference type="InterPro" id="IPR003810">
    <property type="entry name" value="Mntp/YtaF"/>
</dbReference>
<evidence type="ECO:0000313" key="2">
    <source>
        <dbReference type="Proteomes" id="UP000319432"/>
    </source>
</evidence>